<organism evidence="1 2">
    <name type="scientific">Streptosporangium algeriense</name>
    <dbReference type="NCBI Taxonomy" id="1682748"/>
    <lineage>
        <taxon>Bacteria</taxon>
        <taxon>Bacillati</taxon>
        <taxon>Actinomycetota</taxon>
        <taxon>Actinomycetes</taxon>
        <taxon>Streptosporangiales</taxon>
        <taxon>Streptosporangiaceae</taxon>
        <taxon>Streptosporangium</taxon>
    </lineage>
</organism>
<name>A0ABW3E6H1_9ACTN</name>
<dbReference type="EMBL" id="JBHTHX010002850">
    <property type="protein sequence ID" value="MFD0891012.1"/>
    <property type="molecule type" value="Genomic_DNA"/>
</dbReference>
<dbReference type="Proteomes" id="UP001597024">
    <property type="component" value="Unassembled WGS sequence"/>
</dbReference>
<dbReference type="PANTHER" id="PTHR38479:SF2">
    <property type="entry name" value="WINGED HELIX DNA-BINDING DOMAIN-CONTAINING PROTEIN"/>
    <property type="match status" value="1"/>
</dbReference>
<evidence type="ECO:0000313" key="1">
    <source>
        <dbReference type="EMBL" id="MFD0891012.1"/>
    </source>
</evidence>
<dbReference type="InterPro" id="IPR009351">
    <property type="entry name" value="AlkZ-like"/>
</dbReference>
<evidence type="ECO:0000313" key="2">
    <source>
        <dbReference type="Proteomes" id="UP001597024"/>
    </source>
</evidence>
<comment type="caution">
    <text evidence="1">The sequence shown here is derived from an EMBL/GenBank/DDBJ whole genome shotgun (WGS) entry which is preliminary data.</text>
</comment>
<dbReference type="Pfam" id="PF06224">
    <property type="entry name" value="AlkZ-like"/>
    <property type="match status" value="1"/>
</dbReference>
<dbReference type="PANTHER" id="PTHR38479">
    <property type="entry name" value="LMO0824 PROTEIN"/>
    <property type="match status" value="1"/>
</dbReference>
<feature type="non-terminal residue" evidence="1">
    <location>
        <position position="1"/>
    </location>
</feature>
<gene>
    <name evidence="1" type="ORF">ACFQ08_41240</name>
</gene>
<accession>A0ABW3E6H1</accession>
<protein>
    <submittedName>
        <fullName evidence="1">DNA glycosylase AlkZ-like family protein</fullName>
    </submittedName>
</protein>
<sequence length="162" mass="17506">LSRDEGGVRLVRSFLGAHGPGTPETFNVWLYRGAAPKTVLRGWFRDLAPELAEIEVDGLPMVVLAEHLDDLMATAPATGVHLLPGFDQYILGAPRDLEPLLPAEAKSKVSRAAGWISPVVVHQGRVTGVWQARDGVIDLDLFEEVPAAALAQETERVAALLR</sequence>
<proteinExistence type="predicted"/>
<keyword evidence="2" id="KW-1185">Reference proteome</keyword>
<reference evidence="2" key="1">
    <citation type="journal article" date="2019" name="Int. J. Syst. Evol. Microbiol.">
        <title>The Global Catalogue of Microorganisms (GCM) 10K type strain sequencing project: providing services to taxonomists for standard genome sequencing and annotation.</title>
        <authorList>
            <consortium name="The Broad Institute Genomics Platform"/>
            <consortium name="The Broad Institute Genome Sequencing Center for Infectious Disease"/>
            <person name="Wu L."/>
            <person name="Ma J."/>
        </authorList>
    </citation>
    <scope>NUCLEOTIDE SEQUENCE [LARGE SCALE GENOMIC DNA]</scope>
    <source>
        <strain evidence="2">CCUG 62974</strain>
    </source>
</reference>